<evidence type="ECO:0000313" key="3">
    <source>
        <dbReference type="Proteomes" id="UP000012019"/>
    </source>
</evidence>
<keyword evidence="2" id="KW-0223">Dioxygenase</keyword>
<dbReference type="AlphaFoldDB" id="M7PJ89"/>
<dbReference type="STRING" id="1286106.MPL1_02303"/>
<dbReference type="SUPFAM" id="SSF54593">
    <property type="entry name" value="Glyoxalase/Bleomycin resistance protein/Dihydroxybiphenyl dioxygenase"/>
    <property type="match status" value="1"/>
</dbReference>
<dbReference type="Gene3D" id="3.10.180.10">
    <property type="entry name" value="2,3-Dihydroxybiphenyl 1,2-Dioxygenase, domain 1"/>
    <property type="match status" value="1"/>
</dbReference>
<organism evidence="2 3">
    <name type="scientific">Methylophaga lonarensis MPL</name>
    <dbReference type="NCBI Taxonomy" id="1286106"/>
    <lineage>
        <taxon>Bacteria</taxon>
        <taxon>Pseudomonadati</taxon>
        <taxon>Pseudomonadota</taxon>
        <taxon>Gammaproteobacteria</taxon>
        <taxon>Thiotrichales</taxon>
        <taxon>Piscirickettsiaceae</taxon>
        <taxon>Methylophaga</taxon>
    </lineage>
</organism>
<dbReference type="GO" id="GO:0051213">
    <property type="term" value="F:dioxygenase activity"/>
    <property type="evidence" value="ECO:0007669"/>
    <property type="project" value="UniProtKB-KW"/>
</dbReference>
<sequence length="127" mass="13795">MIAYTMVGTQDLARAQAFYNAVFAEMGWDVCWQDEASISFGKADDLSFPRFFVGYPFDGNTASTGNGVMTAFRVTQAAIVNTLYNTAMQAGGSDEGAPGYRPQYGEGFYAAYVRDPDGNKLAFVVYA</sequence>
<dbReference type="EMBL" id="APHR01000010">
    <property type="protein sequence ID" value="EMR13955.1"/>
    <property type="molecule type" value="Genomic_DNA"/>
</dbReference>
<keyword evidence="3" id="KW-1185">Reference proteome</keyword>
<dbReference type="RefSeq" id="WP_009725501.1">
    <property type="nucleotide sequence ID" value="NZ_APHR01000010.1"/>
</dbReference>
<dbReference type="PANTHER" id="PTHR35006">
    <property type="entry name" value="GLYOXALASE FAMILY PROTEIN (AFU_ORTHOLOGUE AFUA_5G14830)"/>
    <property type="match status" value="1"/>
</dbReference>
<proteinExistence type="predicted"/>
<evidence type="ECO:0000313" key="2">
    <source>
        <dbReference type="EMBL" id="EMR13955.1"/>
    </source>
</evidence>
<reference evidence="2 3" key="1">
    <citation type="journal article" date="2013" name="Genome Announc.">
        <title>Draft Genome Sequence of Methylophaga lonarensis MPLT, a Haloalkaliphilic (Non-Methane-Utilizing) Methylotroph.</title>
        <authorList>
            <person name="Shetty S.A."/>
            <person name="Marathe N.P."/>
            <person name="Munot H."/>
            <person name="Antony C.P."/>
            <person name="Dhotre D.P."/>
            <person name="Murrell J.C."/>
            <person name="Shouche Y.S."/>
        </authorList>
    </citation>
    <scope>NUCLEOTIDE SEQUENCE [LARGE SCALE GENOMIC DNA]</scope>
    <source>
        <strain evidence="2 3">MPL</strain>
    </source>
</reference>
<dbReference type="PANTHER" id="PTHR35006:SF2">
    <property type="entry name" value="GLYOXALASE FAMILY PROTEIN (AFU_ORTHOLOGUE AFUA_5G14830)"/>
    <property type="match status" value="1"/>
</dbReference>
<dbReference type="PROSITE" id="PS51819">
    <property type="entry name" value="VOC"/>
    <property type="match status" value="1"/>
</dbReference>
<comment type="caution">
    <text evidence="2">The sequence shown here is derived from an EMBL/GenBank/DDBJ whole genome shotgun (WGS) entry which is preliminary data.</text>
</comment>
<gene>
    <name evidence="2" type="ORF">MPL1_02303</name>
</gene>
<dbReference type="Proteomes" id="UP000012019">
    <property type="component" value="Unassembled WGS sequence"/>
</dbReference>
<dbReference type="InterPro" id="IPR037523">
    <property type="entry name" value="VOC_core"/>
</dbReference>
<dbReference type="eggNOG" id="COG0346">
    <property type="taxonomic scope" value="Bacteria"/>
</dbReference>
<dbReference type="OrthoDB" id="9800438at2"/>
<dbReference type="InterPro" id="IPR029068">
    <property type="entry name" value="Glyas_Bleomycin-R_OHBP_Dase"/>
</dbReference>
<protein>
    <submittedName>
        <fullName evidence="2">Glyoxalase/bleomycin resistance protein/dioxygenase</fullName>
    </submittedName>
</protein>
<dbReference type="PATRIC" id="fig|1286106.3.peg.462"/>
<keyword evidence="2" id="KW-0560">Oxidoreductase</keyword>
<evidence type="ECO:0000259" key="1">
    <source>
        <dbReference type="PROSITE" id="PS51819"/>
    </source>
</evidence>
<accession>M7PJ89</accession>
<name>M7PJ89_9GAMM</name>
<feature type="domain" description="VOC" evidence="1">
    <location>
        <begin position="1"/>
        <end position="126"/>
    </location>
</feature>
<dbReference type="CDD" id="cd07262">
    <property type="entry name" value="VOC_like"/>
    <property type="match status" value="1"/>
</dbReference>